<evidence type="ECO:0000256" key="1">
    <source>
        <dbReference type="SAM" id="MobiDB-lite"/>
    </source>
</evidence>
<reference evidence="2 4" key="1">
    <citation type="journal article" date="2011" name="Nature">
        <title>The Medicago genome provides insight into the evolution of rhizobial symbioses.</title>
        <authorList>
            <person name="Young N.D."/>
            <person name="Debelle F."/>
            <person name="Oldroyd G.E."/>
            <person name="Geurts R."/>
            <person name="Cannon S.B."/>
            <person name="Udvardi M.K."/>
            <person name="Benedito V.A."/>
            <person name="Mayer K.F."/>
            <person name="Gouzy J."/>
            <person name="Schoof H."/>
            <person name="Van de Peer Y."/>
            <person name="Proost S."/>
            <person name="Cook D.R."/>
            <person name="Meyers B.C."/>
            <person name="Spannagl M."/>
            <person name="Cheung F."/>
            <person name="De Mita S."/>
            <person name="Krishnakumar V."/>
            <person name="Gundlach H."/>
            <person name="Zhou S."/>
            <person name="Mudge J."/>
            <person name="Bharti A.K."/>
            <person name="Murray J.D."/>
            <person name="Naoumkina M.A."/>
            <person name="Rosen B."/>
            <person name="Silverstein K.A."/>
            <person name="Tang H."/>
            <person name="Rombauts S."/>
            <person name="Zhao P.X."/>
            <person name="Zhou P."/>
            <person name="Barbe V."/>
            <person name="Bardou P."/>
            <person name="Bechner M."/>
            <person name="Bellec A."/>
            <person name="Berger A."/>
            <person name="Berges H."/>
            <person name="Bidwell S."/>
            <person name="Bisseling T."/>
            <person name="Choisne N."/>
            <person name="Couloux A."/>
            <person name="Denny R."/>
            <person name="Deshpande S."/>
            <person name="Dai X."/>
            <person name="Doyle J.J."/>
            <person name="Dudez A.M."/>
            <person name="Farmer A.D."/>
            <person name="Fouteau S."/>
            <person name="Franken C."/>
            <person name="Gibelin C."/>
            <person name="Gish J."/>
            <person name="Goldstein S."/>
            <person name="Gonzalez A.J."/>
            <person name="Green P.J."/>
            <person name="Hallab A."/>
            <person name="Hartog M."/>
            <person name="Hua A."/>
            <person name="Humphray S.J."/>
            <person name="Jeong D.H."/>
            <person name="Jing Y."/>
            <person name="Jocker A."/>
            <person name="Kenton S.M."/>
            <person name="Kim D.J."/>
            <person name="Klee K."/>
            <person name="Lai H."/>
            <person name="Lang C."/>
            <person name="Lin S."/>
            <person name="Macmil S.L."/>
            <person name="Magdelenat G."/>
            <person name="Matthews L."/>
            <person name="McCorrison J."/>
            <person name="Monaghan E.L."/>
            <person name="Mun J.H."/>
            <person name="Najar F.Z."/>
            <person name="Nicholson C."/>
            <person name="Noirot C."/>
            <person name="O'Bleness M."/>
            <person name="Paule C.R."/>
            <person name="Poulain J."/>
            <person name="Prion F."/>
            <person name="Qin B."/>
            <person name="Qu C."/>
            <person name="Retzel E.F."/>
            <person name="Riddle C."/>
            <person name="Sallet E."/>
            <person name="Samain S."/>
            <person name="Samson N."/>
            <person name="Sanders I."/>
            <person name="Saurat O."/>
            <person name="Scarpelli C."/>
            <person name="Schiex T."/>
            <person name="Segurens B."/>
            <person name="Severin A.J."/>
            <person name="Sherrier D.J."/>
            <person name="Shi R."/>
            <person name="Sims S."/>
            <person name="Singer S.R."/>
            <person name="Sinharoy S."/>
            <person name="Sterck L."/>
            <person name="Viollet A."/>
            <person name="Wang B.B."/>
            <person name="Wang K."/>
            <person name="Wang M."/>
            <person name="Wang X."/>
            <person name="Warfsmann J."/>
            <person name="Weissenbach J."/>
            <person name="White D.D."/>
            <person name="White J.D."/>
            <person name="Wiley G.B."/>
            <person name="Wincker P."/>
            <person name="Xing Y."/>
            <person name="Yang L."/>
            <person name="Yao Z."/>
            <person name="Ying F."/>
            <person name="Zhai J."/>
            <person name="Zhou L."/>
            <person name="Zuber A."/>
            <person name="Denarie J."/>
            <person name="Dixon R.A."/>
            <person name="May G.D."/>
            <person name="Schwartz D.C."/>
            <person name="Rogers J."/>
            <person name="Quetier F."/>
            <person name="Town C.D."/>
            <person name="Roe B.A."/>
        </authorList>
    </citation>
    <scope>NUCLEOTIDE SEQUENCE [LARGE SCALE GENOMIC DNA]</scope>
    <source>
        <strain evidence="2">A17</strain>
        <strain evidence="3 4">cv. Jemalong A17</strain>
    </source>
</reference>
<keyword evidence="4" id="KW-1185">Reference proteome</keyword>
<feature type="region of interest" description="Disordered" evidence="1">
    <location>
        <begin position="1"/>
        <end position="25"/>
    </location>
</feature>
<evidence type="ECO:0000313" key="2">
    <source>
        <dbReference type="EMBL" id="AES59601.1"/>
    </source>
</evidence>
<dbReference type="EMBL" id="CM001217">
    <property type="protein sequence ID" value="AES59601.1"/>
    <property type="molecule type" value="Genomic_DNA"/>
</dbReference>
<evidence type="ECO:0000313" key="3">
    <source>
        <dbReference type="EnsemblPlants" id="AES59601"/>
    </source>
</evidence>
<gene>
    <name evidence="2" type="ordered locus">MTR_1g023240</name>
</gene>
<dbReference type="PaxDb" id="3880-AES59601"/>
<dbReference type="HOGENOM" id="CLU_1028052_0_0_1"/>
<name>G7I5W1_MEDTR</name>
<accession>G7I5W1</accession>
<organism evidence="2 4">
    <name type="scientific">Medicago truncatula</name>
    <name type="common">Barrel medic</name>
    <name type="synonym">Medicago tribuloides</name>
    <dbReference type="NCBI Taxonomy" id="3880"/>
    <lineage>
        <taxon>Eukaryota</taxon>
        <taxon>Viridiplantae</taxon>
        <taxon>Streptophyta</taxon>
        <taxon>Embryophyta</taxon>
        <taxon>Tracheophyta</taxon>
        <taxon>Spermatophyta</taxon>
        <taxon>Magnoliopsida</taxon>
        <taxon>eudicotyledons</taxon>
        <taxon>Gunneridae</taxon>
        <taxon>Pentapetalae</taxon>
        <taxon>rosids</taxon>
        <taxon>fabids</taxon>
        <taxon>Fabales</taxon>
        <taxon>Fabaceae</taxon>
        <taxon>Papilionoideae</taxon>
        <taxon>50 kb inversion clade</taxon>
        <taxon>NPAAA clade</taxon>
        <taxon>Hologalegina</taxon>
        <taxon>IRL clade</taxon>
        <taxon>Trifolieae</taxon>
        <taxon>Medicago</taxon>
    </lineage>
</organism>
<evidence type="ECO:0000313" key="4">
    <source>
        <dbReference type="Proteomes" id="UP000002051"/>
    </source>
</evidence>
<dbReference type="EnsemblPlants" id="AES59601">
    <property type="protein sequence ID" value="AES59601"/>
    <property type="gene ID" value="MTR_1g023240"/>
</dbReference>
<sequence>MPGAEAPGKFARNNARETPGKFTGQYCDERGRRVQLAEDISQGSTIDHSLTFNTWKKVVGDKKKGKLYVRGNLAANYRTDSVASTLRLTLNHGEGTSQQPELTPEMRELIHRLTQEQFTQQMASQAALVQYLINRQRLYEEQLARLTQAQAQDPSHTGVAGLTPGKAPDMFLKRTGVPLTRSAKDCIDQKTLHSIRHNLPGVKPGPLPEAHLPGAKALTFSFAMGIFAGDSAPGKRAFAKAFCIFPGLPPLAKCSESLTRVVGESESIKDK</sequence>
<protein>
    <submittedName>
        <fullName evidence="2 3">Uncharacterized protein</fullName>
    </submittedName>
</protein>
<dbReference type="AlphaFoldDB" id="G7I5W1"/>
<reference evidence="2 4" key="2">
    <citation type="journal article" date="2014" name="BMC Genomics">
        <title>An improved genome release (version Mt4.0) for the model legume Medicago truncatula.</title>
        <authorList>
            <person name="Tang H."/>
            <person name="Krishnakumar V."/>
            <person name="Bidwell S."/>
            <person name="Rosen B."/>
            <person name="Chan A."/>
            <person name="Zhou S."/>
            <person name="Gentzbittel L."/>
            <person name="Childs K.L."/>
            <person name="Yandell M."/>
            <person name="Gundlach H."/>
            <person name="Mayer K.F."/>
            <person name="Schwartz D.C."/>
            <person name="Town C.D."/>
        </authorList>
    </citation>
    <scope>GENOME REANNOTATION</scope>
    <source>
        <strain evidence="3 4">cv. Jemalong A17</strain>
    </source>
</reference>
<dbReference type="Proteomes" id="UP000002051">
    <property type="component" value="Unassembled WGS sequence"/>
</dbReference>
<proteinExistence type="predicted"/>
<reference evidence="3" key="3">
    <citation type="submission" date="2015-04" db="UniProtKB">
        <authorList>
            <consortium name="EnsemblPlants"/>
        </authorList>
    </citation>
    <scope>IDENTIFICATION</scope>
    <source>
        <strain evidence="3">cv. Jemalong A17</strain>
    </source>
</reference>